<dbReference type="Pfam" id="PF05662">
    <property type="entry name" value="YadA_stalk"/>
    <property type="match status" value="5"/>
</dbReference>
<evidence type="ECO:0000256" key="6">
    <source>
        <dbReference type="ARBA" id="ARBA00022692"/>
    </source>
</evidence>
<dbReference type="InterPro" id="IPR008635">
    <property type="entry name" value="Coiled_stalk_dom"/>
</dbReference>
<dbReference type="Gene3D" id="2.20.70.140">
    <property type="match status" value="2"/>
</dbReference>
<evidence type="ECO:0000256" key="10">
    <source>
        <dbReference type="ARBA" id="ARBA00023237"/>
    </source>
</evidence>
<sequence length="1360" mass="138969">MNFSVNKIYKIIWSRTKNCYVVASELAKGHGKATSLGIAKKTSLALAISLALGGSLSGNAVWAAQGPEDKTSTATGTNSVAFGGATANGQGTVALAGGIASGDGSIAIGEGAEAADGALAINGQASNGAYAAIKGYSDGSQTLTFGGSALGMMSQSMGVLSYADGEGALSYGFRAAAVGDNTISIGREARADNNDSVVIGAMASAQGAGDVSIGKEAVANGGIAILGTLNQDLEDEPEGGSVAVLGKVDGNRSYTIGGLTEGDDSLSIGSRANVDGNYSYAIGVNSSAISNHGIAIGDYAVSKADSTQAIGEQAQVWSSGGTAIGSWSSVDKDSPNAVAIGYSTAASADKASALGAEASADKANSVALGANSLTNKDFAVVTATSEITKGTGSNAVATKFGNFAGTATGVVSIGNVGAERQIINVAPGEVSAFSTDAINGSQLFTVADQVVQNQADIKAVTSTADSTAKAVNEKGITFAGDTGSKVTKKLGEEVKVFGGKTNTDNLTNNNIGVVAGTEGLEVKLAEKVDLGSQGQLTVGSTIINPASITTNSLAITGGPSMDKAGINAGNKKITNVLAGTNSTDAVNYGQLTSELDKVKPEAGNNITIDGPSEANGNKYVINGLKTTVSTSDKYIIVTPGAEVEGTTDYAISLSEATKAAIDSIDDKIDKKDVASVAQSSIAVEGTEPNVTVTSSADSTGKLTYNVALNKELDLTKDGSITIGDTVIDGTKALVADTTINADGITTNKLAITGGPSMDKAGINAGNKVISGVAKGIKGTDAVNVDQLNASLGELETKVTSNIQYTFAGDVATGDGSSEFVRKTGDTIKVTGGAEAVTDVTKLSEGNIGVVVDSTNGELAVKLAQNLNLTNTGSISIGDTVVDSNHIAVAGTTINDQGISTVGNITLSKDGIYAGDKQIKGVAEGIADTDAVNVSQLRSELGKAVSEVGLSFAGDLGNTVKVNNGGTLNISGGIKEANKLVDGNIGVIGTDKGLSVQLAKDLTGLNSVTTGNTAINHDGLTIKGKDGKDGAVIREDGMAIKGKDGKDKVVVKENKVDVGGNVIQNVGDGLKPNEAVNRGQLDAVEDRVDGLSNGFGNLNGRVNKLDRRVDKVGAGAAALAALNPLDFNPDDKWNFAVGYGYYKDTDAIAMGAYYQPNEDTRFSVGGTIGNGDNMINAGVSLRFGQSNGVSTSRVALAKDVESLKRIVQQLVTENEQLRRGGHGATSGYPDISDREFPDVPKNHWAYEYVDTITKKGFTIGYPDGEFKGDRTLTRYEFAAVVYRALKNGAEIDGGMARAIDEFGPELARLEGLDHSRVDRVAGEDNDRYKIERLRVNNKDNEETNDYRDIYGSKIQKEEVAQ</sequence>
<dbReference type="GO" id="GO:0009986">
    <property type="term" value="C:cell surface"/>
    <property type="evidence" value="ECO:0007669"/>
    <property type="project" value="UniProtKB-SubCell"/>
</dbReference>
<comment type="similarity">
    <text evidence="3">Belongs to the autotransporter-2 (AT-2) (TC 1.B.40) family.</text>
</comment>
<dbReference type="InterPro" id="IPR051465">
    <property type="entry name" value="Cell_Envelope_Struct_Comp"/>
</dbReference>
<comment type="subcellular location">
    <subcellularLocation>
        <location evidence="2">Cell outer membrane</location>
    </subcellularLocation>
    <subcellularLocation>
        <location evidence="1">Cell surface</location>
    </subcellularLocation>
</comment>
<keyword evidence="4" id="KW-0813">Transport</keyword>
<dbReference type="PANTHER" id="PTHR43308">
    <property type="entry name" value="OUTER MEMBRANE PROTEIN ALPHA-RELATED"/>
    <property type="match status" value="1"/>
</dbReference>
<proteinExistence type="inferred from homology"/>
<dbReference type="InterPro" id="IPR005594">
    <property type="entry name" value="YadA_C"/>
</dbReference>
<evidence type="ECO:0000313" key="12">
    <source>
        <dbReference type="EMBL" id="SUP44806.1"/>
    </source>
</evidence>
<dbReference type="Pfam" id="PF00395">
    <property type="entry name" value="SLH"/>
    <property type="match status" value="1"/>
</dbReference>
<dbReference type="Gene3D" id="3.30.1300.30">
    <property type="entry name" value="GSPII I/J protein-like"/>
    <property type="match status" value="1"/>
</dbReference>
<dbReference type="Gene3D" id="1.20.5.170">
    <property type="match status" value="1"/>
</dbReference>
<dbReference type="GO" id="GO:0015031">
    <property type="term" value="P:protein transport"/>
    <property type="evidence" value="ECO:0007669"/>
    <property type="project" value="UniProtKB-KW"/>
</dbReference>
<protein>
    <submittedName>
        <fullName evidence="12">Outer membrane protein alpha</fullName>
    </submittedName>
</protein>
<evidence type="ECO:0000256" key="2">
    <source>
        <dbReference type="ARBA" id="ARBA00004442"/>
    </source>
</evidence>
<name>A0A380NMJ0_9FIRM</name>
<dbReference type="PROSITE" id="PS51272">
    <property type="entry name" value="SLH"/>
    <property type="match status" value="1"/>
</dbReference>
<dbReference type="InterPro" id="IPR045584">
    <property type="entry name" value="Pilin-like"/>
</dbReference>
<feature type="domain" description="SLH" evidence="11">
    <location>
        <begin position="1231"/>
        <end position="1294"/>
    </location>
</feature>
<keyword evidence="6" id="KW-0812">Transmembrane</keyword>
<dbReference type="EMBL" id="UHIO01000001">
    <property type="protein sequence ID" value="SUP44806.1"/>
    <property type="molecule type" value="Genomic_DNA"/>
</dbReference>
<organism evidence="12 13">
    <name type="scientific">Veillonella criceti</name>
    <dbReference type="NCBI Taxonomy" id="103891"/>
    <lineage>
        <taxon>Bacteria</taxon>
        <taxon>Bacillati</taxon>
        <taxon>Bacillota</taxon>
        <taxon>Negativicutes</taxon>
        <taxon>Veillonellales</taxon>
        <taxon>Veillonellaceae</taxon>
        <taxon>Veillonella</taxon>
    </lineage>
</organism>
<dbReference type="Proteomes" id="UP000255367">
    <property type="component" value="Unassembled WGS sequence"/>
</dbReference>
<keyword evidence="9" id="KW-0472">Membrane</keyword>
<dbReference type="Gene3D" id="2.150.10.10">
    <property type="entry name" value="Serralysin-like metalloprotease, C-terminal"/>
    <property type="match status" value="2"/>
</dbReference>
<dbReference type="Gene3D" id="6.10.250.2040">
    <property type="match status" value="2"/>
</dbReference>
<dbReference type="Pfam" id="PF13018">
    <property type="entry name" value="ESPR"/>
    <property type="match status" value="1"/>
</dbReference>
<keyword evidence="7" id="KW-0732">Signal</keyword>
<keyword evidence="5" id="KW-1134">Transmembrane beta strand</keyword>
<dbReference type="SUPFAM" id="SSF101967">
    <property type="entry name" value="Adhesin YadA, collagen-binding domain"/>
    <property type="match status" value="5"/>
</dbReference>
<keyword evidence="10" id="KW-0998">Cell outer membrane</keyword>
<evidence type="ECO:0000259" key="11">
    <source>
        <dbReference type="PROSITE" id="PS51272"/>
    </source>
</evidence>
<dbReference type="Pfam" id="PF03895">
    <property type="entry name" value="YadA_anchor"/>
    <property type="match status" value="1"/>
</dbReference>
<evidence type="ECO:0000313" key="13">
    <source>
        <dbReference type="Proteomes" id="UP000255367"/>
    </source>
</evidence>
<evidence type="ECO:0000256" key="3">
    <source>
        <dbReference type="ARBA" id="ARBA00005848"/>
    </source>
</evidence>
<evidence type="ECO:0000256" key="9">
    <source>
        <dbReference type="ARBA" id="ARBA00023136"/>
    </source>
</evidence>
<reference evidence="12 13" key="1">
    <citation type="submission" date="2018-06" db="EMBL/GenBank/DDBJ databases">
        <authorList>
            <consortium name="Pathogen Informatics"/>
            <person name="Doyle S."/>
        </authorList>
    </citation>
    <scope>NUCLEOTIDE SEQUENCE [LARGE SCALE GENOMIC DNA]</scope>
    <source>
        <strain evidence="12 13">NCTC12020</strain>
    </source>
</reference>
<gene>
    <name evidence="12" type="primary">omp-alpha_5</name>
    <name evidence="12" type="ORF">NCTC12020_01841</name>
</gene>
<dbReference type="InterPro" id="IPR001119">
    <property type="entry name" value="SLH_dom"/>
</dbReference>
<dbReference type="InterPro" id="IPR024973">
    <property type="entry name" value="ESPR"/>
</dbReference>
<dbReference type="SUPFAM" id="SSF54523">
    <property type="entry name" value="Pili subunits"/>
    <property type="match status" value="1"/>
</dbReference>
<dbReference type="GO" id="GO:0009279">
    <property type="term" value="C:cell outer membrane"/>
    <property type="evidence" value="ECO:0007669"/>
    <property type="project" value="UniProtKB-SubCell"/>
</dbReference>
<evidence type="ECO:0000256" key="7">
    <source>
        <dbReference type="ARBA" id="ARBA00022729"/>
    </source>
</evidence>
<evidence type="ECO:0000256" key="8">
    <source>
        <dbReference type="ARBA" id="ARBA00022927"/>
    </source>
</evidence>
<keyword evidence="13" id="KW-1185">Reference proteome</keyword>
<evidence type="ECO:0000256" key="1">
    <source>
        <dbReference type="ARBA" id="ARBA00004241"/>
    </source>
</evidence>
<evidence type="ECO:0000256" key="4">
    <source>
        <dbReference type="ARBA" id="ARBA00022448"/>
    </source>
</evidence>
<dbReference type="InterPro" id="IPR011049">
    <property type="entry name" value="Serralysin-like_metalloprot_C"/>
</dbReference>
<keyword evidence="8" id="KW-0653">Protein transport</keyword>
<accession>A0A380NMJ0</accession>
<evidence type="ECO:0000256" key="5">
    <source>
        <dbReference type="ARBA" id="ARBA00022452"/>
    </source>
</evidence>